<dbReference type="GO" id="GO:0000981">
    <property type="term" value="F:DNA-binding transcription factor activity, RNA polymerase II-specific"/>
    <property type="evidence" value="ECO:0007669"/>
    <property type="project" value="TreeGrafter"/>
</dbReference>
<reference evidence="7 8" key="1">
    <citation type="submission" date="2021-09" db="EMBL/GenBank/DDBJ databases">
        <title>Genomic insights and catalytic innovation underlie evolution of tropane alkaloids biosynthesis.</title>
        <authorList>
            <person name="Wang Y.-J."/>
            <person name="Tian T."/>
            <person name="Huang J.-P."/>
            <person name="Huang S.-X."/>
        </authorList>
    </citation>
    <scope>NUCLEOTIDE SEQUENCE [LARGE SCALE GENOMIC DNA]</scope>
    <source>
        <strain evidence="7">KIB-2018</strain>
        <tissue evidence="7">Leaf</tissue>
    </source>
</reference>
<feature type="region of interest" description="Disordered" evidence="5">
    <location>
        <begin position="28"/>
        <end position="58"/>
    </location>
</feature>
<dbReference type="PROSITE" id="PS50888">
    <property type="entry name" value="BHLH"/>
    <property type="match status" value="1"/>
</dbReference>
<keyword evidence="4" id="KW-0539">Nucleus</keyword>
<dbReference type="PANTHER" id="PTHR13935:SF134">
    <property type="entry name" value="TRANSCRIPTION FACTOR BHLH FAMILY-RELATED"/>
    <property type="match status" value="1"/>
</dbReference>
<evidence type="ECO:0000256" key="2">
    <source>
        <dbReference type="ARBA" id="ARBA00023015"/>
    </source>
</evidence>
<evidence type="ECO:0000256" key="3">
    <source>
        <dbReference type="ARBA" id="ARBA00023163"/>
    </source>
</evidence>
<dbReference type="SUPFAM" id="SSF47459">
    <property type="entry name" value="HLH, helix-loop-helix DNA-binding domain"/>
    <property type="match status" value="1"/>
</dbReference>
<comment type="subcellular location">
    <subcellularLocation>
        <location evidence="1">Nucleus</location>
    </subcellularLocation>
</comment>
<dbReference type="EMBL" id="JAIWQS010000002">
    <property type="protein sequence ID" value="KAJ8771471.1"/>
    <property type="molecule type" value="Genomic_DNA"/>
</dbReference>
<keyword evidence="3" id="KW-0804">Transcription</keyword>
<evidence type="ECO:0000256" key="4">
    <source>
        <dbReference type="ARBA" id="ARBA00023242"/>
    </source>
</evidence>
<sequence>MNLPTQISSDPYLQDFVLQEDPIFSGHQGSNLTSFMEEGDQPHNTTLPTSNNGDQNLANEDKKAIRKEIERQRRQQMSTLHASLRSLLPLASLKGKRSASDQIQAAAEYIKHLRSNIQQLSYKRDKLKMLEAPAGSSSSSAERGHIETTGNDPMNRVTVQHNLDGAEIVVQVGSEAEGFRLSSVLEAIFEEGLDVISCFSTRKAGRMYNTIHCQTCTDLSGLEQKLDHLI</sequence>
<dbReference type="SMART" id="SM00353">
    <property type="entry name" value="HLH"/>
    <property type="match status" value="1"/>
</dbReference>
<dbReference type="GO" id="GO:0046983">
    <property type="term" value="F:protein dimerization activity"/>
    <property type="evidence" value="ECO:0007669"/>
    <property type="project" value="InterPro"/>
</dbReference>
<dbReference type="Pfam" id="PF00010">
    <property type="entry name" value="HLH"/>
    <property type="match status" value="1"/>
</dbReference>
<evidence type="ECO:0000313" key="8">
    <source>
        <dbReference type="Proteomes" id="UP001159364"/>
    </source>
</evidence>
<evidence type="ECO:0000259" key="6">
    <source>
        <dbReference type="PROSITE" id="PS50888"/>
    </source>
</evidence>
<dbReference type="GO" id="GO:0090575">
    <property type="term" value="C:RNA polymerase II transcription regulator complex"/>
    <property type="evidence" value="ECO:0007669"/>
    <property type="project" value="TreeGrafter"/>
</dbReference>
<feature type="compositionally biased region" description="Polar residues" evidence="5">
    <location>
        <begin position="42"/>
        <end position="58"/>
    </location>
</feature>
<evidence type="ECO:0000313" key="7">
    <source>
        <dbReference type="EMBL" id="KAJ8771471.1"/>
    </source>
</evidence>
<accession>A0AAV8TWV1</accession>
<dbReference type="CDD" id="cd18914">
    <property type="entry name" value="bHLH_AtORG2_like"/>
    <property type="match status" value="1"/>
</dbReference>
<dbReference type="Proteomes" id="UP001159364">
    <property type="component" value="Linkage Group LG02"/>
</dbReference>
<evidence type="ECO:0000256" key="1">
    <source>
        <dbReference type="ARBA" id="ARBA00004123"/>
    </source>
</evidence>
<comment type="caution">
    <text evidence="7">The sequence shown here is derived from an EMBL/GenBank/DDBJ whole genome shotgun (WGS) entry which is preliminary data.</text>
</comment>
<keyword evidence="2" id="KW-0805">Transcription regulation</keyword>
<dbReference type="InterPro" id="IPR011598">
    <property type="entry name" value="bHLH_dom"/>
</dbReference>
<dbReference type="PANTHER" id="PTHR13935">
    <property type="entry name" value="ACHAETE-SCUTE TRANSCRIPTION FACTOR-RELATED"/>
    <property type="match status" value="1"/>
</dbReference>
<dbReference type="InterPro" id="IPR036638">
    <property type="entry name" value="HLH_DNA-bd_sf"/>
</dbReference>
<dbReference type="InterPro" id="IPR015660">
    <property type="entry name" value="MASH1/Ascl1a-like"/>
</dbReference>
<feature type="domain" description="BHLH" evidence="6">
    <location>
        <begin position="61"/>
        <end position="113"/>
    </location>
</feature>
<name>A0AAV8TWV1_9ROSI</name>
<dbReference type="GO" id="GO:0000977">
    <property type="term" value="F:RNA polymerase II transcription regulatory region sequence-specific DNA binding"/>
    <property type="evidence" value="ECO:0007669"/>
    <property type="project" value="TreeGrafter"/>
</dbReference>
<organism evidence="7 8">
    <name type="scientific">Erythroxylum novogranatense</name>
    <dbReference type="NCBI Taxonomy" id="1862640"/>
    <lineage>
        <taxon>Eukaryota</taxon>
        <taxon>Viridiplantae</taxon>
        <taxon>Streptophyta</taxon>
        <taxon>Embryophyta</taxon>
        <taxon>Tracheophyta</taxon>
        <taxon>Spermatophyta</taxon>
        <taxon>Magnoliopsida</taxon>
        <taxon>eudicotyledons</taxon>
        <taxon>Gunneridae</taxon>
        <taxon>Pentapetalae</taxon>
        <taxon>rosids</taxon>
        <taxon>fabids</taxon>
        <taxon>Malpighiales</taxon>
        <taxon>Erythroxylaceae</taxon>
        <taxon>Erythroxylum</taxon>
    </lineage>
</organism>
<proteinExistence type="predicted"/>
<protein>
    <recommendedName>
        <fullName evidence="6">BHLH domain-containing protein</fullName>
    </recommendedName>
</protein>
<keyword evidence="8" id="KW-1185">Reference proteome</keyword>
<gene>
    <name evidence="7" type="ORF">K2173_026648</name>
</gene>
<evidence type="ECO:0000256" key="5">
    <source>
        <dbReference type="SAM" id="MobiDB-lite"/>
    </source>
</evidence>
<dbReference type="Gene3D" id="4.10.280.10">
    <property type="entry name" value="Helix-loop-helix DNA-binding domain"/>
    <property type="match status" value="1"/>
</dbReference>
<dbReference type="AlphaFoldDB" id="A0AAV8TWV1"/>
<feature type="region of interest" description="Disordered" evidence="5">
    <location>
        <begin position="133"/>
        <end position="153"/>
    </location>
</feature>